<gene>
    <name evidence="1" type="ORF">QLQ12_16065</name>
</gene>
<name>A0ABT6WK65_9ACTN</name>
<accession>A0ABT6WK65</accession>
<dbReference type="EMBL" id="JASCTH010000009">
    <property type="protein sequence ID" value="MDI6100119.1"/>
    <property type="molecule type" value="Genomic_DNA"/>
</dbReference>
<protein>
    <submittedName>
        <fullName evidence="1">Uncharacterized protein</fullName>
    </submittedName>
</protein>
<comment type="caution">
    <text evidence="1">The sequence shown here is derived from an EMBL/GenBank/DDBJ whole genome shotgun (WGS) entry which is preliminary data.</text>
</comment>
<reference evidence="1 2" key="1">
    <citation type="submission" date="2023-05" db="EMBL/GenBank/DDBJ databases">
        <title>Actinoplanes sp. NEAU-A12 genome sequencing.</title>
        <authorList>
            <person name="Wang Z.-S."/>
        </authorList>
    </citation>
    <scope>NUCLEOTIDE SEQUENCE [LARGE SCALE GENOMIC DNA]</scope>
    <source>
        <strain evidence="1 2">NEAU-A12</strain>
    </source>
</reference>
<evidence type="ECO:0000313" key="2">
    <source>
        <dbReference type="Proteomes" id="UP001241758"/>
    </source>
</evidence>
<proteinExistence type="predicted"/>
<evidence type="ECO:0000313" key="1">
    <source>
        <dbReference type="EMBL" id="MDI6100119.1"/>
    </source>
</evidence>
<organism evidence="1 2">
    <name type="scientific">Actinoplanes sandaracinus</name>
    <dbReference type="NCBI Taxonomy" id="3045177"/>
    <lineage>
        <taxon>Bacteria</taxon>
        <taxon>Bacillati</taxon>
        <taxon>Actinomycetota</taxon>
        <taxon>Actinomycetes</taxon>
        <taxon>Micromonosporales</taxon>
        <taxon>Micromonosporaceae</taxon>
        <taxon>Actinoplanes</taxon>
    </lineage>
</organism>
<dbReference type="RefSeq" id="WP_282760721.1">
    <property type="nucleotide sequence ID" value="NZ_JASCTH010000009.1"/>
</dbReference>
<dbReference type="Proteomes" id="UP001241758">
    <property type="component" value="Unassembled WGS sequence"/>
</dbReference>
<keyword evidence="2" id="KW-1185">Reference proteome</keyword>
<sequence>MALRGQRAHRFYLARTLDGDGECLGPLPVEVSCVPGAVRLLC</sequence>